<keyword evidence="2" id="KW-1185">Reference proteome</keyword>
<gene>
    <name evidence="1" type="ORF">J1N35_007226</name>
</gene>
<accession>A0A9D4AFC8</accession>
<protein>
    <submittedName>
        <fullName evidence="1">Uncharacterized protein</fullName>
    </submittedName>
</protein>
<proteinExistence type="predicted"/>
<sequence>MRPSRIFGHSEYIGREVVIDSVHDDRDARAGSSDATIQVEAKNFVTIARHGSTTQARFARKTNHYH</sequence>
<evidence type="ECO:0000313" key="1">
    <source>
        <dbReference type="EMBL" id="KAH1113848.1"/>
    </source>
</evidence>
<dbReference type="EMBL" id="JAIQCV010000003">
    <property type="protein sequence ID" value="KAH1113848.1"/>
    <property type="molecule type" value="Genomic_DNA"/>
</dbReference>
<dbReference type="Proteomes" id="UP000828251">
    <property type="component" value="Unassembled WGS sequence"/>
</dbReference>
<dbReference type="AlphaFoldDB" id="A0A9D4AFC8"/>
<reference evidence="1 2" key="1">
    <citation type="journal article" date="2021" name="Plant Biotechnol. J.">
        <title>Multi-omics assisted identification of the key and species-specific regulatory components of drought-tolerant mechanisms in Gossypium stocksii.</title>
        <authorList>
            <person name="Yu D."/>
            <person name="Ke L."/>
            <person name="Zhang D."/>
            <person name="Wu Y."/>
            <person name="Sun Y."/>
            <person name="Mei J."/>
            <person name="Sun J."/>
            <person name="Sun Y."/>
        </authorList>
    </citation>
    <scope>NUCLEOTIDE SEQUENCE [LARGE SCALE GENOMIC DNA]</scope>
    <source>
        <strain evidence="2">cv. E1</strain>
        <tissue evidence="1">Leaf</tissue>
    </source>
</reference>
<organism evidence="1 2">
    <name type="scientific">Gossypium stocksii</name>
    <dbReference type="NCBI Taxonomy" id="47602"/>
    <lineage>
        <taxon>Eukaryota</taxon>
        <taxon>Viridiplantae</taxon>
        <taxon>Streptophyta</taxon>
        <taxon>Embryophyta</taxon>
        <taxon>Tracheophyta</taxon>
        <taxon>Spermatophyta</taxon>
        <taxon>Magnoliopsida</taxon>
        <taxon>eudicotyledons</taxon>
        <taxon>Gunneridae</taxon>
        <taxon>Pentapetalae</taxon>
        <taxon>rosids</taxon>
        <taxon>malvids</taxon>
        <taxon>Malvales</taxon>
        <taxon>Malvaceae</taxon>
        <taxon>Malvoideae</taxon>
        <taxon>Gossypium</taxon>
    </lineage>
</organism>
<comment type="caution">
    <text evidence="1">The sequence shown here is derived from an EMBL/GenBank/DDBJ whole genome shotgun (WGS) entry which is preliminary data.</text>
</comment>
<evidence type="ECO:0000313" key="2">
    <source>
        <dbReference type="Proteomes" id="UP000828251"/>
    </source>
</evidence>
<name>A0A9D4AFC8_9ROSI</name>